<dbReference type="Gene3D" id="1.10.10.690">
    <property type="entry name" value="YidB-like"/>
    <property type="match status" value="1"/>
</dbReference>
<organism evidence="3 4">
    <name type="scientific">Lysobacter korlensis</name>
    <dbReference type="NCBI Taxonomy" id="553636"/>
    <lineage>
        <taxon>Bacteria</taxon>
        <taxon>Pseudomonadati</taxon>
        <taxon>Pseudomonadota</taxon>
        <taxon>Gammaproteobacteria</taxon>
        <taxon>Lysobacterales</taxon>
        <taxon>Lysobacteraceae</taxon>
        <taxon>Lysobacter</taxon>
    </lineage>
</organism>
<protein>
    <submittedName>
        <fullName evidence="3">YidB family protein</fullName>
    </submittedName>
</protein>
<evidence type="ECO:0000256" key="1">
    <source>
        <dbReference type="SAM" id="MobiDB-lite"/>
    </source>
</evidence>
<comment type="caution">
    <text evidence="3">The sequence shown here is derived from an EMBL/GenBank/DDBJ whole genome shotgun (WGS) entry which is preliminary data.</text>
</comment>
<name>A0ABV6RQ23_9GAMM</name>
<dbReference type="InterPro" id="IPR045372">
    <property type="entry name" value="YidB"/>
</dbReference>
<feature type="compositionally biased region" description="Pro residues" evidence="1">
    <location>
        <begin position="183"/>
        <end position="193"/>
    </location>
</feature>
<keyword evidence="2" id="KW-1133">Transmembrane helix</keyword>
<dbReference type="RefSeq" id="WP_386669450.1">
    <property type="nucleotide sequence ID" value="NZ_JBHLTG010000003.1"/>
</dbReference>
<evidence type="ECO:0000313" key="3">
    <source>
        <dbReference type="EMBL" id="MFC0679069.1"/>
    </source>
</evidence>
<dbReference type="Proteomes" id="UP001589896">
    <property type="component" value="Unassembled WGS sequence"/>
</dbReference>
<keyword evidence="2" id="KW-0812">Transmembrane</keyword>
<accession>A0ABV6RQ23</accession>
<gene>
    <name evidence="3" type="ORF">ACFFGH_14595</name>
</gene>
<feature type="transmembrane region" description="Helical" evidence="2">
    <location>
        <begin position="210"/>
        <end position="227"/>
    </location>
</feature>
<feature type="region of interest" description="Disordered" evidence="1">
    <location>
        <begin position="180"/>
        <end position="204"/>
    </location>
</feature>
<proteinExistence type="predicted"/>
<keyword evidence="2" id="KW-0472">Membrane</keyword>
<keyword evidence="4" id="KW-1185">Reference proteome</keyword>
<sequence>MFDRILEHTRLLGLDEPHARRLLGMLVAQVFNPDRGGAAGFVQAFRDQGLGDAVDSWLGAGSNHPLDGERLERVLGTETIARMADRLGMPTANVRAAAAAMLPDVIHELSEHGDLPDSVAAIPDRFHGWFGGTQEHLRNDLGHIGAAALEAGAVALGGSVGVVGDAHMAAAAKVIDDASPAAAPEPLPPPVDPPQGSTPTPTRAGPARPMAIWLLLIVVLLVGFAIFRGCSRTAEPGTTLGMQSAPETHDLTG</sequence>
<evidence type="ECO:0000313" key="4">
    <source>
        <dbReference type="Proteomes" id="UP001589896"/>
    </source>
</evidence>
<evidence type="ECO:0000256" key="2">
    <source>
        <dbReference type="SAM" id="Phobius"/>
    </source>
</evidence>
<dbReference type="SUPFAM" id="SSF140804">
    <property type="entry name" value="YidB-like"/>
    <property type="match status" value="1"/>
</dbReference>
<reference evidence="3 4" key="1">
    <citation type="submission" date="2024-09" db="EMBL/GenBank/DDBJ databases">
        <authorList>
            <person name="Sun Q."/>
            <person name="Mori K."/>
        </authorList>
    </citation>
    <scope>NUCLEOTIDE SEQUENCE [LARGE SCALE GENOMIC DNA]</scope>
    <source>
        <strain evidence="3 4">KCTC 23076</strain>
    </source>
</reference>
<dbReference type="EMBL" id="JBHLTG010000003">
    <property type="protein sequence ID" value="MFC0679069.1"/>
    <property type="molecule type" value="Genomic_DNA"/>
</dbReference>
<dbReference type="Pfam" id="PF20159">
    <property type="entry name" value="YidB"/>
    <property type="match status" value="1"/>
</dbReference>
<dbReference type="InterPro" id="IPR027405">
    <property type="entry name" value="YidB-like"/>
</dbReference>